<dbReference type="Gene3D" id="3.40.50.300">
    <property type="entry name" value="P-loop containing nucleotide triphosphate hydrolases"/>
    <property type="match status" value="1"/>
</dbReference>
<organism evidence="1 2">
    <name type="scientific">Curtobacterium pusillum</name>
    <dbReference type="NCBI Taxonomy" id="69373"/>
    <lineage>
        <taxon>Bacteria</taxon>
        <taxon>Bacillati</taxon>
        <taxon>Actinomycetota</taxon>
        <taxon>Actinomycetes</taxon>
        <taxon>Micrococcales</taxon>
        <taxon>Microbacteriaceae</taxon>
        <taxon>Curtobacterium</taxon>
    </lineage>
</organism>
<dbReference type="SUPFAM" id="SSF52540">
    <property type="entry name" value="P-loop containing nucleoside triphosphate hydrolases"/>
    <property type="match status" value="1"/>
</dbReference>
<proteinExistence type="predicted"/>
<dbReference type="GO" id="GO:0016301">
    <property type="term" value="F:kinase activity"/>
    <property type="evidence" value="ECO:0007669"/>
    <property type="project" value="UniProtKB-KW"/>
</dbReference>
<dbReference type="EMBL" id="JACGXP010000002">
    <property type="protein sequence ID" value="MBA8990703.1"/>
    <property type="molecule type" value="Genomic_DNA"/>
</dbReference>
<dbReference type="Proteomes" id="UP000590225">
    <property type="component" value="Unassembled WGS sequence"/>
</dbReference>
<evidence type="ECO:0000313" key="1">
    <source>
        <dbReference type="EMBL" id="MBA8990703.1"/>
    </source>
</evidence>
<dbReference type="InterPro" id="IPR027417">
    <property type="entry name" value="P-loop_NTPase"/>
</dbReference>
<reference evidence="1 2" key="1">
    <citation type="submission" date="2020-07" db="EMBL/GenBank/DDBJ databases">
        <title>Above-ground endophytic microbial communities from plants in different locations in the United States.</title>
        <authorList>
            <person name="Frank C."/>
        </authorList>
    </citation>
    <scope>NUCLEOTIDE SEQUENCE [LARGE SCALE GENOMIC DNA]</scope>
    <source>
        <strain evidence="1 2">WPL5_2</strain>
    </source>
</reference>
<name>A0AAW3T6T0_9MICO</name>
<dbReference type="RefSeq" id="WP_182515974.1">
    <property type="nucleotide sequence ID" value="NZ_JACGXP010000002.1"/>
</dbReference>
<comment type="caution">
    <text evidence="1">The sequence shown here is derived from an EMBL/GenBank/DDBJ whole genome shotgun (WGS) entry which is preliminary data.</text>
</comment>
<accession>A0AAW3T6T0</accession>
<dbReference type="AlphaFoldDB" id="A0AAW3T6T0"/>
<keyword evidence="1" id="KW-0808">Transferase</keyword>
<keyword evidence="1" id="KW-0418">Kinase</keyword>
<gene>
    <name evidence="1" type="ORF">FHW23_001949</name>
</gene>
<dbReference type="Pfam" id="PF13671">
    <property type="entry name" value="AAA_33"/>
    <property type="match status" value="1"/>
</dbReference>
<protein>
    <submittedName>
        <fullName evidence="1">Gluconate kinase</fullName>
    </submittedName>
</protein>
<sequence length="183" mass="19445">MHGAADPELPMFLVTGMPGAGKSTVSRKLAAALPRAALVAADDVAGMIMSGGVWPLGEPVAEADRQVDLCYRNIGSLVRNFAGAGFQSVVDCVVPDAAHLDRLLDEFPEGVTELVVLAPGAACCRDRDRGRVASERFAFDGYDELDASMRSGFGGRGHWIDSADLDVDQTLRVILDSTRQAVR</sequence>
<evidence type="ECO:0000313" key="2">
    <source>
        <dbReference type="Proteomes" id="UP000590225"/>
    </source>
</evidence>